<dbReference type="Pfam" id="PF00078">
    <property type="entry name" value="RVT_1"/>
    <property type="match status" value="1"/>
</dbReference>
<reference evidence="6" key="1">
    <citation type="submission" date="2018-02" db="EMBL/GenBank/DDBJ databases">
        <authorList>
            <person name="Cohen D.B."/>
            <person name="Kent A.D."/>
        </authorList>
    </citation>
    <scope>NUCLEOTIDE SEQUENCE</scope>
</reference>
<accession>A0A2N9ERI4</accession>
<dbReference type="CDD" id="cd01647">
    <property type="entry name" value="RT_LTR"/>
    <property type="match status" value="1"/>
</dbReference>
<dbReference type="CDD" id="cd09279">
    <property type="entry name" value="RNase_HI_like"/>
    <property type="match status" value="1"/>
</dbReference>
<evidence type="ECO:0000313" key="6">
    <source>
        <dbReference type="EMBL" id="SPC81417.1"/>
    </source>
</evidence>
<dbReference type="Gene3D" id="3.10.10.10">
    <property type="entry name" value="HIV Type 1 Reverse Transcriptase, subunit A, domain 1"/>
    <property type="match status" value="1"/>
</dbReference>
<dbReference type="Pfam" id="PF14223">
    <property type="entry name" value="Retrotran_gag_2"/>
    <property type="match status" value="1"/>
</dbReference>
<keyword evidence="2" id="KW-0064">Aspartyl protease</keyword>
<evidence type="ECO:0000259" key="5">
    <source>
        <dbReference type="PROSITE" id="PS50879"/>
    </source>
</evidence>
<dbReference type="GO" id="GO:0003676">
    <property type="term" value="F:nucleic acid binding"/>
    <property type="evidence" value="ECO:0007669"/>
    <property type="project" value="InterPro"/>
</dbReference>
<dbReference type="InterPro" id="IPR002156">
    <property type="entry name" value="RNaseH_domain"/>
</dbReference>
<feature type="region of interest" description="Disordered" evidence="3">
    <location>
        <begin position="1"/>
        <end position="142"/>
    </location>
</feature>
<dbReference type="InterPro" id="IPR041588">
    <property type="entry name" value="Integrase_H2C2"/>
</dbReference>
<dbReference type="SUPFAM" id="SSF57756">
    <property type="entry name" value="Retrovirus zinc finger-like domains"/>
    <property type="match status" value="1"/>
</dbReference>
<feature type="compositionally biased region" description="Basic and acidic residues" evidence="3">
    <location>
        <begin position="73"/>
        <end position="90"/>
    </location>
</feature>
<evidence type="ECO:0008006" key="7">
    <source>
        <dbReference type="Google" id="ProtNLM"/>
    </source>
</evidence>
<evidence type="ECO:0000256" key="2">
    <source>
        <dbReference type="ARBA" id="ARBA00022750"/>
    </source>
</evidence>
<feature type="compositionally biased region" description="Basic and acidic residues" evidence="3">
    <location>
        <begin position="119"/>
        <end position="130"/>
    </location>
</feature>
<dbReference type="InterPro" id="IPR041577">
    <property type="entry name" value="RT_RNaseH_2"/>
</dbReference>
<dbReference type="Gene3D" id="1.10.340.70">
    <property type="match status" value="1"/>
</dbReference>
<dbReference type="InterPro" id="IPR036397">
    <property type="entry name" value="RNaseH_sf"/>
</dbReference>
<dbReference type="Pfam" id="PF17919">
    <property type="entry name" value="RT_RNaseH_2"/>
    <property type="match status" value="1"/>
</dbReference>
<feature type="compositionally biased region" description="Polar residues" evidence="3">
    <location>
        <begin position="100"/>
        <end position="118"/>
    </location>
</feature>
<dbReference type="Pfam" id="PF17921">
    <property type="entry name" value="Integrase_H2C2"/>
    <property type="match status" value="1"/>
</dbReference>
<dbReference type="PROSITE" id="PS50879">
    <property type="entry name" value="RNASE_H_1"/>
    <property type="match status" value="1"/>
</dbReference>
<name>A0A2N9ERI4_FAGSY</name>
<gene>
    <name evidence="6" type="ORF">FSB_LOCUS9299</name>
</gene>
<dbReference type="GO" id="GO:0006508">
    <property type="term" value="P:proteolysis"/>
    <property type="evidence" value="ECO:0007669"/>
    <property type="project" value="UniProtKB-KW"/>
</dbReference>
<dbReference type="InterPro" id="IPR043502">
    <property type="entry name" value="DNA/RNA_pol_sf"/>
</dbReference>
<dbReference type="PROSITE" id="PS50878">
    <property type="entry name" value="RT_POL"/>
    <property type="match status" value="1"/>
</dbReference>
<dbReference type="SUPFAM" id="SSF56672">
    <property type="entry name" value="DNA/RNA polymerases"/>
    <property type="match status" value="1"/>
</dbReference>
<dbReference type="GO" id="GO:0004523">
    <property type="term" value="F:RNA-DNA hybrid ribonuclease activity"/>
    <property type="evidence" value="ECO:0007669"/>
    <property type="project" value="InterPro"/>
</dbReference>
<protein>
    <recommendedName>
        <fullName evidence="7">RNase H type-1 domain-containing protein</fullName>
    </recommendedName>
</protein>
<feature type="domain" description="RNase H type-1" evidence="5">
    <location>
        <begin position="538"/>
        <end position="667"/>
    </location>
</feature>
<dbReference type="GO" id="GO:0004190">
    <property type="term" value="F:aspartic-type endopeptidase activity"/>
    <property type="evidence" value="ECO:0007669"/>
    <property type="project" value="UniProtKB-KW"/>
</dbReference>
<dbReference type="Pfam" id="PF22936">
    <property type="entry name" value="Pol_BBD"/>
    <property type="match status" value="1"/>
</dbReference>
<dbReference type="EMBL" id="OIVN01000513">
    <property type="protein sequence ID" value="SPC81417.1"/>
    <property type="molecule type" value="Genomic_DNA"/>
</dbReference>
<organism evidence="6">
    <name type="scientific">Fagus sylvatica</name>
    <name type="common">Beechnut</name>
    <dbReference type="NCBI Taxonomy" id="28930"/>
    <lineage>
        <taxon>Eukaryota</taxon>
        <taxon>Viridiplantae</taxon>
        <taxon>Streptophyta</taxon>
        <taxon>Embryophyta</taxon>
        <taxon>Tracheophyta</taxon>
        <taxon>Spermatophyta</taxon>
        <taxon>Magnoliopsida</taxon>
        <taxon>eudicotyledons</taxon>
        <taxon>Gunneridae</taxon>
        <taxon>Pentapetalae</taxon>
        <taxon>rosids</taxon>
        <taxon>fabids</taxon>
        <taxon>Fagales</taxon>
        <taxon>Fagaceae</taxon>
        <taxon>Fagus</taxon>
    </lineage>
</organism>
<dbReference type="Gene3D" id="3.30.420.10">
    <property type="entry name" value="Ribonuclease H-like superfamily/Ribonuclease H"/>
    <property type="match status" value="1"/>
</dbReference>
<dbReference type="PANTHER" id="PTHR48475">
    <property type="entry name" value="RIBONUCLEASE H"/>
    <property type="match status" value="1"/>
</dbReference>
<keyword evidence="1" id="KW-0645">Protease</keyword>
<evidence type="ECO:0000259" key="4">
    <source>
        <dbReference type="PROSITE" id="PS50878"/>
    </source>
</evidence>
<sequence length="1302" mass="147897">MEGAPNDGTSAGPAMTPIERQMQVIATSIQDLARETSRQNQELWQAIRKGPPAPHDNNQPPPRGENGSNDQEADNHQVTRRRGGEVERTPPRSRHRAESAGSSAPPSQRKTTKSNRSSKQPERPDSHEDMPGINPSIISHKLNVDPSLRPVKQKRRVFAPKRNNAIMEDVDKLLAANFIREVFYPDWLANVVMVKKSTGKWRMCVDFTDLNKACPKDSFPLPRIDQLVDSTAGHKLLTFMDAFSGYNQIVLDESDKEKTFFITSRGLFCYKVMPFGLKNARATYQRLMNRMFHDQIGRNVEVYVDDMLVKSKEEDDHLDDLRETFETLRKYQMKLNPSKCAFGVYSGKFLGFMVSQRGIKANPDKIKAILEMQPPKTTKEAQRLTGRVAALNRFMSRSTDKCLPFFKTLKKAFVWTDECQQAFEELKRYLTEPPLLSPSKQGEELYLYLAVSPTAVSSALIREEDRRQLPVYYTSRALRGAEERYPPMEKLAFALWSIELSEFDIDYRPRTAIKAQALADFIAEFTSKDDEPTEDVEQSSRWTMNIDGSSTKDSGGIGIVLKSPEGDTIKQAVRLQYPTTNNEAEYEALLTGLKIAKVLGATELDALSDSQLVVGQVNGDYEAKEGRMQQYLHLVQHQINQFREGGTLPENRHEARRLKVRASRFLMLQGTLYKRGFSLPYLRCLAPDEANYVMREIHKGICGDHSGARALQRKIVRAGYYWPSMQADASKFVQRCDKCQRFANLLHSPPEKLHRRLPPTGPPPVPPFTCFSVLQVHSLIDNLFQVTIGGLRYTRDLEQLEDLYNKEEKYWKRFIEKSSEEEDIHSEKNILTLENLLSEIPSEVKEFVEKNDTIGGESFLENSGSIGDHSSNSDEEEDEGNNVVEISPPPPKAIPTLRKSVSPKPLPCEIFQAKKSSSPLHKKSLPFTAAIHNPGKRVLCEEKELSFWGIGNDDIVWGKETYGNLKGPKPERSSSTLFKSIIEATPVFKTGPRIRQTVRKSVSNQFQKFTFNYTNQAQAQLAQACNPRGSAFQVRDPIRGTPAQASLSNSDLTQTHDPVHEARDPRLFNTDSICGSNQARDSVRAFGQAPDPFVHELVNQLELITKELADARHTLSDKMQVTVVLNSLPPSWDHVVTSLTHSGKELAMTTLHVLLMLKEDRMKRKKRNNASSSLIIAQSSHATPFKPKYKFKDKRFKKQWTRKTRQENKPRDAYYRCGKKGHYKINCPLNKRSKNKGKEIAMTITEALVIKSPPTSWWVDSTATRHIARNRELFVDLKEKQLSEHRVYMGNNTYSDVLGEET</sequence>
<dbReference type="InterPro" id="IPR054722">
    <property type="entry name" value="PolX-like_BBD"/>
</dbReference>
<evidence type="ECO:0000256" key="1">
    <source>
        <dbReference type="ARBA" id="ARBA00022670"/>
    </source>
</evidence>
<dbReference type="GO" id="GO:0008270">
    <property type="term" value="F:zinc ion binding"/>
    <property type="evidence" value="ECO:0007669"/>
    <property type="project" value="InterPro"/>
</dbReference>
<dbReference type="InterPro" id="IPR043128">
    <property type="entry name" value="Rev_trsase/Diguanyl_cyclase"/>
</dbReference>
<keyword evidence="2" id="KW-0378">Hydrolase</keyword>
<feature type="domain" description="Reverse transcriptase" evidence="4">
    <location>
        <begin position="175"/>
        <end position="354"/>
    </location>
</feature>
<feature type="compositionally biased region" description="Pro residues" evidence="3">
    <location>
        <begin position="51"/>
        <end position="63"/>
    </location>
</feature>
<dbReference type="Pfam" id="PF13456">
    <property type="entry name" value="RVT_3"/>
    <property type="match status" value="1"/>
</dbReference>
<dbReference type="PANTHER" id="PTHR48475:SF2">
    <property type="entry name" value="RIBONUCLEASE H"/>
    <property type="match status" value="1"/>
</dbReference>
<dbReference type="SUPFAM" id="SSF53098">
    <property type="entry name" value="Ribonuclease H-like"/>
    <property type="match status" value="1"/>
</dbReference>
<dbReference type="InterPro" id="IPR036875">
    <property type="entry name" value="Znf_CCHC_sf"/>
</dbReference>
<dbReference type="Gene3D" id="3.30.70.270">
    <property type="match status" value="2"/>
</dbReference>
<proteinExistence type="predicted"/>
<feature type="region of interest" description="Disordered" evidence="3">
    <location>
        <begin position="855"/>
        <end position="899"/>
    </location>
</feature>
<evidence type="ECO:0000256" key="3">
    <source>
        <dbReference type="SAM" id="MobiDB-lite"/>
    </source>
</evidence>
<dbReference type="InterPro" id="IPR012337">
    <property type="entry name" value="RNaseH-like_sf"/>
</dbReference>
<dbReference type="InterPro" id="IPR000477">
    <property type="entry name" value="RT_dom"/>
</dbReference>